<proteinExistence type="predicted"/>
<dbReference type="AlphaFoldDB" id="A0A0F9R2M3"/>
<dbReference type="EMBL" id="LAZR01001191">
    <property type="protein sequence ID" value="KKN49004.1"/>
    <property type="molecule type" value="Genomic_DNA"/>
</dbReference>
<keyword evidence="1" id="KW-0472">Membrane</keyword>
<feature type="transmembrane region" description="Helical" evidence="1">
    <location>
        <begin position="37"/>
        <end position="57"/>
    </location>
</feature>
<keyword evidence="1" id="KW-1133">Transmembrane helix</keyword>
<keyword evidence="1" id="KW-0812">Transmembrane</keyword>
<reference evidence="2" key="1">
    <citation type="journal article" date="2015" name="Nature">
        <title>Complex archaea that bridge the gap between prokaryotes and eukaryotes.</title>
        <authorList>
            <person name="Spang A."/>
            <person name="Saw J.H."/>
            <person name="Jorgensen S.L."/>
            <person name="Zaremba-Niedzwiedzka K."/>
            <person name="Martijn J."/>
            <person name="Lind A.E."/>
            <person name="van Eijk R."/>
            <person name="Schleper C."/>
            <person name="Guy L."/>
            <person name="Ettema T.J."/>
        </authorList>
    </citation>
    <scope>NUCLEOTIDE SEQUENCE</scope>
</reference>
<name>A0A0F9R2M3_9ZZZZ</name>
<organism evidence="2">
    <name type="scientific">marine sediment metagenome</name>
    <dbReference type="NCBI Taxonomy" id="412755"/>
    <lineage>
        <taxon>unclassified sequences</taxon>
        <taxon>metagenomes</taxon>
        <taxon>ecological metagenomes</taxon>
    </lineage>
</organism>
<accession>A0A0F9R2M3</accession>
<dbReference type="PROSITE" id="PS51257">
    <property type="entry name" value="PROKAR_LIPOPROTEIN"/>
    <property type="match status" value="1"/>
</dbReference>
<protein>
    <submittedName>
        <fullName evidence="2">Uncharacterized protein</fullName>
    </submittedName>
</protein>
<comment type="caution">
    <text evidence="2">The sequence shown here is derived from an EMBL/GenBank/DDBJ whole genome shotgun (WGS) entry which is preliminary data.</text>
</comment>
<evidence type="ECO:0000313" key="2">
    <source>
        <dbReference type="EMBL" id="KKN49004.1"/>
    </source>
</evidence>
<feature type="transmembrane region" description="Helical" evidence="1">
    <location>
        <begin position="7"/>
        <end position="31"/>
    </location>
</feature>
<sequence length="68" mass="7348">MTSAQKFRFWSAISAIVSIVLVAGCVIGAIWASPPVFVILSKMGATFFVIFLLSLFIQNVAKGYCSDD</sequence>
<evidence type="ECO:0000256" key="1">
    <source>
        <dbReference type="SAM" id="Phobius"/>
    </source>
</evidence>
<gene>
    <name evidence="2" type="ORF">LCGC14_0647130</name>
</gene>